<comment type="caution">
    <text evidence="1">The sequence shown here is derived from an EMBL/GenBank/DDBJ whole genome shotgun (WGS) entry which is preliminary data.</text>
</comment>
<dbReference type="Proteomes" id="UP000311382">
    <property type="component" value="Unassembled WGS sequence"/>
</dbReference>
<dbReference type="EMBL" id="SOZI01000093">
    <property type="protein sequence ID" value="TNY19515.1"/>
    <property type="molecule type" value="Genomic_DNA"/>
</dbReference>
<sequence>MAVSHATAYTKARYHYARLLLAPLPPSSTPIDIPTLLQLVHKTTSEWYGTMGGPVALSDVDVVLIEPRLGANEADPAREVVIRFPAGATPALLTALPLTPSPAFRLSIIRDAADLASLGGVAGRGKSGYAAWVGGVKGLAREAREGAMQEV</sequence>
<evidence type="ECO:0000313" key="2">
    <source>
        <dbReference type="Proteomes" id="UP000311382"/>
    </source>
</evidence>
<evidence type="ECO:0000313" key="1">
    <source>
        <dbReference type="EMBL" id="TNY19515.1"/>
    </source>
</evidence>
<proteinExistence type="predicted"/>
<name>A0A5C5FS68_9BASI</name>
<reference evidence="1 2" key="1">
    <citation type="submission" date="2019-03" db="EMBL/GenBank/DDBJ databases">
        <title>Rhodosporidium diobovatum UCD-FST 08-225 genome sequencing, assembly, and annotation.</title>
        <authorList>
            <person name="Fakankun I.U."/>
            <person name="Fristensky B."/>
            <person name="Levin D.B."/>
        </authorList>
    </citation>
    <scope>NUCLEOTIDE SEQUENCE [LARGE SCALE GENOMIC DNA]</scope>
    <source>
        <strain evidence="1 2">UCD-FST 08-225</strain>
    </source>
</reference>
<gene>
    <name evidence="1" type="ORF">DMC30DRAFT_301639</name>
</gene>
<dbReference type="OrthoDB" id="2522990at2759"/>
<dbReference type="AlphaFoldDB" id="A0A5C5FS68"/>
<protein>
    <submittedName>
        <fullName evidence="1">Pyridoxal-5'-phosphate-dependent protein beta subunit</fullName>
    </submittedName>
</protein>
<organism evidence="1 2">
    <name type="scientific">Rhodotorula diobovata</name>
    <dbReference type="NCBI Taxonomy" id="5288"/>
    <lineage>
        <taxon>Eukaryota</taxon>
        <taxon>Fungi</taxon>
        <taxon>Dikarya</taxon>
        <taxon>Basidiomycota</taxon>
        <taxon>Pucciniomycotina</taxon>
        <taxon>Microbotryomycetes</taxon>
        <taxon>Sporidiobolales</taxon>
        <taxon>Sporidiobolaceae</taxon>
        <taxon>Rhodotorula</taxon>
    </lineage>
</organism>
<keyword evidence="2" id="KW-1185">Reference proteome</keyword>
<accession>A0A5C5FS68</accession>